<evidence type="ECO:0000313" key="1">
    <source>
        <dbReference type="EMBL" id="RMJ14883.1"/>
    </source>
</evidence>
<dbReference type="Proteomes" id="UP000277212">
    <property type="component" value="Unassembled WGS sequence"/>
</dbReference>
<sequence length="79" mass="8354">MFPNTLLQTPNVTALSAVKDHSVFQTPELPAADNTLQFGPPRHGFTPGEYSTIRGSPGLNTILKTPNATGLGITRGANH</sequence>
<name>A0A3M2SBJ8_9HYPO</name>
<comment type="caution">
    <text evidence="1">The sequence shown here is derived from an EMBL/GenBank/DDBJ whole genome shotgun (WGS) entry which is preliminary data.</text>
</comment>
<dbReference type="EMBL" id="NKUJ01000075">
    <property type="protein sequence ID" value="RMJ14883.1"/>
    <property type="molecule type" value="Genomic_DNA"/>
</dbReference>
<accession>A0A3M2SBJ8</accession>
<protein>
    <submittedName>
        <fullName evidence="1">Uncharacterized protein</fullName>
    </submittedName>
</protein>
<dbReference type="OrthoDB" id="10438310at2759"/>
<reference evidence="1 2" key="1">
    <citation type="submission" date="2017-06" db="EMBL/GenBank/DDBJ databases">
        <title>Comparative genomic analysis of Ambrosia Fusariam Clade fungi.</title>
        <authorList>
            <person name="Stajich J.E."/>
            <person name="Carrillo J."/>
            <person name="Kijimoto T."/>
            <person name="Eskalen A."/>
            <person name="O'Donnell K."/>
            <person name="Kasson M."/>
        </authorList>
    </citation>
    <scope>NUCLEOTIDE SEQUENCE [LARGE SCALE GENOMIC DNA]</scope>
    <source>
        <strain evidence="1">UCR3666</strain>
    </source>
</reference>
<dbReference type="AlphaFoldDB" id="A0A3M2SBJ8"/>
<keyword evidence="2" id="KW-1185">Reference proteome</keyword>
<evidence type="ECO:0000313" key="2">
    <source>
        <dbReference type="Proteomes" id="UP000277212"/>
    </source>
</evidence>
<organism evidence="1 2">
    <name type="scientific">Fusarium kuroshium</name>
    <dbReference type="NCBI Taxonomy" id="2010991"/>
    <lineage>
        <taxon>Eukaryota</taxon>
        <taxon>Fungi</taxon>
        <taxon>Dikarya</taxon>
        <taxon>Ascomycota</taxon>
        <taxon>Pezizomycotina</taxon>
        <taxon>Sordariomycetes</taxon>
        <taxon>Hypocreomycetidae</taxon>
        <taxon>Hypocreales</taxon>
        <taxon>Nectriaceae</taxon>
        <taxon>Fusarium</taxon>
        <taxon>Fusarium solani species complex</taxon>
    </lineage>
</organism>
<proteinExistence type="predicted"/>
<gene>
    <name evidence="1" type="ORF">CDV36_005413</name>
</gene>